<dbReference type="GO" id="GO:0005886">
    <property type="term" value="C:plasma membrane"/>
    <property type="evidence" value="ECO:0007669"/>
    <property type="project" value="UniProtKB-SubCell"/>
</dbReference>
<dbReference type="InterPro" id="IPR017871">
    <property type="entry name" value="ABC_transporter-like_CS"/>
</dbReference>
<dbReference type="PANTHER" id="PTHR43394:SF1">
    <property type="entry name" value="ATP-BINDING CASSETTE SUB-FAMILY B MEMBER 10, MITOCHONDRIAL"/>
    <property type="match status" value="1"/>
</dbReference>
<feature type="transmembrane region" description="Helical" evidence="9">
    <location>
        <begin position="237"/>
        <end position="260"/>
    </location>
</feature>
<dbReference type="SMART" id="SM00382">
    <property type="entry name" value="AAA"/>
    <property type="match status" value="1"/>
</dbReference>
<dbReference type="GO" id="GO:0005524">
    <property type="term" value="F:ATP binding"/>
    <property type="evidence" value="ECO:0007669"/>
    <property type="project" value="UniProtKB-KW"/>
</dbReference>
<evidence type="ECO:0000259" key="11">
    <source>
        <dbReference type="PROSITE" id="PS50929"/>
    </source>
</evidence>
<organism evidence="12">
    <name type="scientific">Propionibacterium freudenreichii subsp. freudenreichii</name>
    <dbReference type="NCBI Taxonomy" id="66712"/>
    <lineage>
        <taxon>Bacteria</taxon>
        <taxon>Bacillati</taxon>
        <taxon>Actinomycetota</taxon>
        <taxon>Actinomycetes</taxon>
        <taxon>Propionibacteriales</taxon>
        <taxon>Propionibacteriaceae</taxon>
        <taxon>Propionibacterium</taxon>
    </lineage>
</organism>
<evidence type="ECO:0000256" key="1">
    <source>
        <dbReference type="ARBA" id="ARBA00004651"/>
    </source>
</evidence>
<keyword evidence="4 9" id="KW-0812">Transmembrane</keyword>
<dbReference type="SUPFAM" id="SSF52540">
    <property type="entry name" value="P-loop containing nucleoside triphosphate hydrolases"/>
    <property type="match status" value="1"/>
</dbReference>
<feature type="domain" description="ABC transporter" evidence="10">
    <location>
        <begin position="334"/>
        <end position="569"/>
    </location>
</feature>
<dbReference type="RefSeq" id="WP_013160133.1">
    <property type="nucleotide sequence ID" value="NZ_HG975456.1"/>
</dbReference>
<dbReference type="PROSITE" id="PS50893">
    <property type="entry name" value="ABC_TRANSPORTER_2"/>
    <property type="match status" value="1"/>
</dbReference>
<proteinExistence type="predicted"/>
<dbReference type="InterPro" id="IPR027417">
    <property type="entry name" value="P-loop_NTPase"/>
</dbReference>
<dbReference type="Pfam" id="PF00005">
    <property type="entry name" value="ABC_tran"/>
    <property type="match status" value="1"/>
</dbReference>
<feature type="transmembrane region" description="Helical" evidence="9">
    <location>
        <begin position="12"/>
        <end position="33"/>
    </location>
</feature>
<dbReference type="GO" id="GO:0016887">
    <property type="term" value="F:ATP hydrolysis activity"/>
    <property type="evidence" value="ECO:0007669"/>
    <property type="project" value="InterPro"/>
</dbReference>
<dbReference type="Gene3D" id="3.40.50.300">
    <property type="entry name" value="P-loop containing nucleotide triphosphate hydrolases"/>
    <property type="match status" value="1"/>
</dbReference>
<dbReference type="SUPFAM" id="SSF90123">
    <property type="entry name" value="ABC transporter transmembrane region"/>
    <property type="match status" value="1"/>
</dbReference>
<dbReference type="PROSITE" id="PS00211">
    <property type="entry name" value="ABC_TRANSPORTER_1"/>
    <property type="match status" value="1"/>
</dbReference>
<dbReference type="FunFam" id="3.40.50.300:FF:000854">
    <property type="entry name" value="Multidrug ABC transporter ATP-binding protein"/>
    <property type="match status" value="1"/>
</dbReference>
<evidence type="ECO:0000256" key="7">
    <source>
        <dbReference type="ARBA" id="ARBA00022989"/>
    </source>
</evidence>
<evidence type="ECO:0000256" key="6">
    <source>
        <dbReference type="ARBA" id="ARBA00022840"/>
    </source>
</evidence>
<gene>
    <name evidence="12" type="ORF">PFCIRM138_10695</name>
</gene>
<sequence>MLVRLIWRYLRHYKAAAAIVIAAQLVATVSSLLLPNLNAKIIDQGVSTGDTGYIWRTGLLMLAISVGQIGGQMVAAFFGARLAMGVGRDIRAAFFDRTLTFSQQEVNRFGAPSLITRNTNDVQQVQQLLLMTAIMLIGAPITMVGAVFMALREDMGLSWIILAAIVALGVCVGIIVSRMSPLFGQNQLRLDAINRVLREQLSGIRVIRAFIREPSERKRFNAANTDIRQLGYRIGTLFAFLFPVVGLVMNLSSAAVWWFGGMRADNGQVQVGQLTAFMTYLMQVLMSVMMATVMSMIVPRASISAKRIMDVFLTKSSVVQAEHPVTELTGPAEMDFDHVEFSYPGAEAPVLHDISLELRPGTTTAVIGSTGSGKTTLVQLIPRLYDATKGKITINGVDTRDLDMDLLWSKIGLIPQKAYLFSGTVASNLRYGKPDATDDEMWEALRVAQADDFVRQMDGQLDAPIAQGGTNVSGGQRQRLSIARALVKKPDFYVFDDAFSALDVSTDARVRAALAPTTKDAAVLIVAQRVSTIRHADQIIVLDSGHIVGRGTHAELLESSDTYREIVESQMSALEAA</sequence>
<dbReference type="GO" id="GO:0015421">
    <property type="term" value="F:ABC-type oligopeptide transporter activity"/>
    <property type="evidence" value="ECO:0007669"/>
    <property type="project" value="TreeGrafter"/>
</dbReference>
<keyword evidence="7 9" id="KW-1133">Transmembrane helix</keyword>
<dbReference type="Pfam" id="PF00664">
    <property type="entry name" value="ABC_membrane"/>
    <property type="match status" value="1"/>
</dbReference>
<keyword evidence="6" id="KW-0067">ATP-binding</keyword>
<protein>
    <submittedName>
        <fullName evidence="12">IM-ABC protein of drug, protein or lipid ABC transporter (DPL:LLP)</fullName>
    </submittedName>
</protein>
<feature type="transmembrane region" description="Helical" evidence="9">
    <location>
        <begin position="280"/>
        <end position="299"/>
    </location>
</feature>
<evidence type="ECO:0000256" key="9">
    <source>
        <dbReference type="SAM" id="Phobius"/>
    </source>
</evidence>
<evidence type="ECO:0000256" key="5">
    <source>
        <dbReference type="ARBA" id="ARBA00022741"/>
    </source>
</evidence>
<feature type="transmembrane region" description="Helical" evidence="9">
    <location>
        <begin position="128"/>
        <end position="151"/>
    </location>
</feature>
<dbReference type="PROSITE" id="PS50929">
    <property type="entry name" value="ABC_TM1F"/>
    <property type="match status" value="1"/>
</dbReference>
<keyword evidence="5" id="KW-0547">Nucleotide-binding</keyword>
<feature type="transmembrane region" description="Helical" evidence="9">
    <location>
        <begin position="53"/>
        <end position="78"/>
    </location>
</feature>
<dbReference type="InterPro" id="IPR003439">
    <property type="entry name" value="ABC_transporter-like_ATP-bd"/>
</dbReference>
<feature type="domain" description="ABC transmembrane type-1" evidence="11">
    <location>
        <begin position="18"/>
        <end position="300"/>
    </location>
</feature>
<keyword evidence="8 9" id="KW-0472">Membrane</keyword>
<evidence type="ECO:0000256" key="3">
    <source>
        <dbReference type="ARBA" id="ARBA00022475"/>
    </source>
</evidence>
<feature type="transmembrane region" description="Helical" evidence="9">
    <location>
        <begin position="157"/>
        <end position="176"/>
    </location>
</feature>
<dbReference type="InterPro" id="IPR011527">
    <property type="entry name" value="ABC1_TM_dom"/>
</dbReference>
<evidence type="ECO:0000256" key="8">
    <source>
        <dbReference type="ARBA" id="ARBA00023136"/>
    </source>
</evidence>
<keyword evidence="2" id="KW-0813">Transport</keyword>
<evidence type="ECO:0000259" key="10">
    <source>
        <dbReference type="PROSITE" id="PS50893"/>
    </source>
</evidence>
<dbReference type="InterPro" id="IPR003593">
    <property type="entry name" value="AAA+_ATPase"/>
</dbReference>
<accession>A0A068VQJ4</accession>
<dbReference type="InterPro" id="IPR036640">
    <property type="entry name" value="ABC1_TM_sf"/>
</dbReference>
<dbReference type="Gene3D" id="1.20.1560.10">
    <property type="entry name" value="ABC transporter type 1, transmembrane domain"/>
    <property type="match status" value="1"/>
</dbReference>
<evidence type="ECO:0000313" key="12">
    <source>
        <dbReference type="EMBL" id="CEP25691.1"/>
    </source>
</evidence>
<keyword evidence="3" id="KW-1003">Cell membrane</keyword>
<dbReference type="CDD" id="cd18548">
    <property type="entry name" value="ABC_6TM_Tm287_like"/>
    <property type="match status" value="1"/>
</dbReference>
<dbReference type="InterPro" id="IPR039421">
    <property type="entry name" value="Type_1_exporter"/>
</dbReference>
<dbReference type="PANTHER" id="PTHR43394">
    <property type="entry name" value="ATP-DEPENDENT PERMEASE MDL1, MITOCHONDRIAL"/>
    <property type="match status" value="1"/>
</dbReference>
<evidence type="ECO:0000256" key="4">
    <source>
        <dbReference type="ARBA" id="ARBA00022692"/>
    </source>
</evidence>
<name>A0A068VQJ4_PROFF</name>
<dbReference type="EMBL" id="LM676381">
    <property type="protein sequence ID" value="CEP25691.1"/>
    <property type="molecule type" value="Genomic_DNA"/>
</dbReference>
<reference evidence="12" key="1">
    <citation type="submission" date="2014-08" db="EMBL/GenBank/DDBJ databases">
        <authorList>
            <person name="Falentin Helene"/>
        </authorList>
    </citation>
    <scope>NUCLEOTIDE SEQUENCE</scope>
</reference>
<evidence type="ECO:0000256" key="2">
    <source>
        <dbReference type="ARBA" id="ARBA00022448"/>
    </source>
</evidence>
<dbReference type="AlphaFoldDB" id="A0A068VQJ4"/>
<comment type="subcellular location">
    <subcellularLocation>
        <location evidence="1">Cell membrane</location>
        <topology evidence="1">Multi-pass membrane protein</topology>
    </subcellularLocation>
</comment>